<evidence type="ECO:0000256" key="1">
    <source>
        <dbReference type="ARBA" id="ARBA00037961"/>
    </source>
</evidence>
<dbReference type="Proteomes" id="UP000682843">
    <property type="component" value="Chromosome"/>
</dbReference>
<proteinExistence type="inferred from homology"/>
<protein>
    <submittedName>
        <fullName evidence="3">Class II aldolase/adducin family protein</fullName>
    </submittedName>
</protein>
<evidence type="ECO:0000259" key="2">
    <source>
        <dbReference type="SMART" id="SM01007"/>
    </source>
</evidence>
<name>A0ABX8A6H6_9BRAD</name>
<accession>A0ABX8A6H6</accession>
<evidence type="ECO:0000313" key="3">
    <source>
        <dbReference type="EMBL" id="QUS39253.1"/>
    </source>
</evidence>
<dbReference type="InterPro" id="IPR036409">
    <property type="entry name" value="Aldolase_II/adducin_N_sf"/>
</dbReference>
<feature type="domain" description="Class II aldolase/adducin N-terminal" evidence="2">
    <location>
        <begin position="25"/>
        <end position="205"/>
    </location>
</feature>
<sequence length="260" mass="29161">MSPAEAAHLKEVPKHMTEAEWAQRVDLAAAYRLVALYGWDDLIDTHISARVPGPEHHFLINPYGLIFEEITASSLVKVDLDGNQLSESDYSINPAGFTIHSAIHEVREDAGCVMHLHTPDGTAVASCMEGLQPLNQTAQLVIPELAYHDYEGVALDHDERPRLQKDLGDKNIMLLRNHGTLTVGRSVASAFERMYYLERACTMQVRTRMLGPTAYPVEQIVIDKNAALVGNPDKAELRSQKLVWPPMLRKLDRRDPSYRT</sequence>
<dbReference type="SMART" id="SM01007">
    <property type="entry name" value="Aldolase_II"/>
    <property type="match status" value="1"/>
</dbReference>
<dbReference type="SUPFAM" id="SSF53639">
    <property type="entry name" value="AraD/HMP-PK domain-like"/>
    <property type="match status" value="1"/>
</dbReference>
<dbReference type="RefSeq" id="WP_211912796.1">
    <property type="nucleotide sequence ID" value="NZ_CP036498.1"/>
</dbReference>
<dbReference type="EMBL" id="CP036498">
    <property type="protein sequence ID" value="QUS39253.1"/>
    <property type="molecule type" value="Genomic_DNA"/>
</dbReference>
<dbReference type="PANTHER" id="PTHR10672">
    <property type="entry name" value="ADDUCIN"/>
    <property type="match status" value="1"/>
</dbReference>
<comment type="similarity">
    <text evidence="1">Belongs to the aldolase class II family.</text>
</comment>
<dbReference type="InterPro" id="IPR051017">
    <property type="entry name" value="Aldolase-II_Adducin_sf"/>
</dbReference>
<dbReference type="Gene3D" id="3.40.225.10">
    <property type="entry name" value="Class II aldolase/adducin N-terminal domain"/>
    <property type="match status" value="1"/>
</dbReference>
<gene>
    <name evidence="3" type="ORF">RPMA_10685</name>
</gene>
<dbReference type="NCBIfam" id="NF005451">
    <property type="entry name" value="PRK07044.1"/>
    <property type="match status" value="1"/>
</dbReference>
<evidence type="ECO:0000313" key="4">
    <source>
        <dbReference type="Proteomes" id="UP000682843"/>
    </source>
</evidence>
<dbReference type="InterPro" id="IPR001303">
    <property type="entry name" value="Aldolase_II/adducin_N"/>
</dbReference>
<reference evidence="3 4" key="1">
    <citation type="submission" date="2019-02" db="EMBL/GenBank/DDBJ databases">
        <title>Emended description of the genus Rhodopseudomonas and description of Rhodopseudomonas albus sp. nov., a non-phototrophic, heavy-metal-tolerant bacterium isolated from garden soil.</title>
        <authorList>
            <person name="Bao Z."/>
            <person name="Cao W.W."/>
            <person name="Sato Y."/>
            <person name="Nishizawa T."/>
            <person name="Zhao J."/>
            <person name="Guo Y."/>
            <person name="Ohta H."/>
        </authorList>
    </citation>
    <scope>NUCLEOTIDE SEQUENCE [LARGE SCALE GENOMIC DNA]</scope>
    <source>
        <strain evidence="3 4">SK50-23</strain>
    </source>
</reference>
<dbReference type="Pfam" id="PF00596">
    <property type="entry name" value="Aldolase_II"/>
    <property type="match status" value="1"/>
</dbReference>
<dbReference type="PANTHER" id="PTHR10672:SF3">
    <property type="entry name" value="PROTEIN HU-LI TAI SHAO"/>
    <property type="match status" value="1"/>
</dbReference>
<organism evidence="3 4">
    <name type="scientific">Tardiphaga alba</name>
    <dbReference type="NCBI Taxonomy" id="340268"/>
    <lineage>
        <taxon>Bacteria</taxon>
        <taxon>Pseudomonadati</taxon>
        <taxon>Pseudomonadota</taxon>
        <taxon>Alphaproteobacteria</taxon>
        <taxon>Hyphomicrobiales</taxon>
        <taxon>Nitrobacteraceae</taxon>
        <taxon>Tardiphaga</taxon>
    </lineage>
</organism>
<keyword evidence="4" id="KW-1185">Reference proteome</keyword>